<keyword evidence="2" id="KW-1185">Reference proteome</keyword>
<reference evidence="1" key="1">
    <citation type="journal article" date="2021" name="New Phytol.">
        <title>Evolutionary innovations through gain and loss of genes in the ectomycorrhizal Boletales.</title>
        <authorList>
            <person name="Wu G."/>
            <person name="Miyauchi S."/>
            <person name="Morin E."/>
            <person name="Kuo A."/>
            <person name="Drula E."/>
            <person name="Varga T."/>
            <person name="Kohler A."/>
            <person name="Feng B."/>
            <person name="Cao Y."/>
            <person name="Lipzen A."/>
            <person name="Daum C."/>
            <person name="Hundley H."/>
            <person name="Pangilinan J."/>
            <person name="Johnson J."/>
            <person name="Barry K."/>
            <person name="LaButti K."/>
            <person name="Ng V."/>
            <person name="Ahrendt S."/>
            <person name="Min B."/>
            <person name="Choi I.G."/>
            <person name="Park H."/>
            <person name="Plett J.M."/>
            <person name="Magnuson J."/>
            <person name="Spatafora J.W."/>
            <person name="Nagy L.G."/>
            <person name="Henrissat B."/>
            <person name="Grigoriev I.V."/>
            <person name="Yang Z.L."/>
            <person name="Xu J."/>
            <person name="Martin F.M."/>
        </authorList>
    </citation>
    <scope>NUCLEOTIDE SEQUENCE</scope>
    <source>
        <strain evidence="1">KUC20120723A-06</strain>
    </source>
</reference>
<dbReference type="EMBL" id="MU267137">
    <property type="protein sequence ID" value="KAH7917291.1"/>
    <property type="molecule type" value="Genomic_DNA"/>
</dbReference>
<accession>A0ACB8AV71</accession>
<evidence type="ECO:0000313" key="2">
    <source>
        <dbReference type="Proteomes" id="UP000790709"/>
    </source>
</evidence>
<evidence type="ECO:0000313" key="1">
    <source>
        <dbReference type="EMBL" id="KAH7917291.1"/>
    </source>
</evidence>
<name>A0ACB8AV71_9AGAM</name>
<sequence length="422" mass="47079">MLPSSGFQFAFRSITTFAATLCSACTRKHSRPIIPDSEVEADRALDAEKSPSSVVFEMVTLCDGFFLGANKVNCATPFGSGRRVVYGTDDGIYLSDLREPNRDPVKVLALLHVSQVDVLEDYQLLIVLSERQVIAFPLDALDPLDPMAGLERAKRVSSHTAFFKVGICLGKVLLCIVKTSPQSSTIKTLEPIDPNTRGRRKPPFQRLLPGWNDTLQLFREFYLPVELSSVHFLKTKLCVGCSTGFEIVDLESLETQAFLDPADASLDFVRKRKRKNHRPMAIYRIHDNFLVCHDDFAFYVDKNGCRSRQDFMVHWKGSPTGFALRYPFVLAFEPTFVEIRHVETGLVSQVIQGNNLLLLFADTLHGYGPQLQKESPQHPPLTATGRDVILMVSDGRVLTLRLAAGNLRVVSDTTSLASESSR</sequence>
<proteinExistence type="predicted"/>
<protein>
    <submittedName>
        <fullName evidence="1">CNH-domain-containing protein</fullName>
    </submittedName>
</protein>
<dbReference type="Proteomes" id="UP000790709">
    <property type="component" value="Unassembled WGS sequence"/>
</dbReference>
<gene>
    <name evidence="1" type="ORF">BV22DRAFT_1200319</name>
</gene>
<organism evidence="1 2">
    <name type="scientific">Leucogyrophana mollusca</name>
    <dbReference type="NCBI Taxonomy" id="85980"/>
    <lineage>
        <taxon>Eukaryota</taxon>
        <taxon>Fungi</taxon>
        <taxon>Dikarya</taxon>
        <taxon>Basidiomycota</taxon>
        <taxon>Agaricomycotina</taxon>
        <taxon>Agaricomycetes</taxon>
        <taxon>Agaricomycetidae</taxon>
        <taxon>Boletales</taxon>
        <taxon>Boletales incertae sedis</taxon>
        <taxon>Leucogyrophana</taxon>
    </lineage>
</organism>
<comment type="caution">
    <text evidence="1">The sequence shown here is derived from an EMBL/GenBank/DDBJ whole genome shotgun (WGS) entry which is preliminary data.</text>
</comment>